<dbReference type="EC" id="2.7.7.18" evidence="14"/>
<keyword evidence="7 14" id="KW-0547">Nucleotide-binding</keyword>
<gene>
    <name evidence="14" type="primary">nadD</name>
    <name evidence="16" type="ORF">JM47_02310</name>
</gene>
<dbReference type="InterPro" id="IPR005248">
    <property type="entry name" value="NadD/NMNAT"/>
</dbReference>
<dbReference type="PANTHER" id="PTHR39321:SF3">
    <property type="entry name" value="PHOSPHOPANTETHEINE ADENYLYLTRANSFERASE"/>
    <property type="match status" value="1"/>
</dbReference>
<keyword evidence="8" id="KW-0378">Hydrolase</keyword>
<evidence type="ECO:0000256" key="5">
    <source>
        <dbReference type="ARBA" id="ARBA00022695"/>
    </source>
</evidence>
<comment type="catalytic activity">
    <reaction evidence="13">
        <text>P(1),P(4)-bis(5'-adenosyl) tetraphosphate + H2O = 2 ADP + 2 H(+)</text>
        <dbReference type="Rhea" id="RHEA:24252"/>
        <dbReference type="ChEBI" id="CHEBI:15377"/>
        <dbReference type="ChEBI" id="CHEBI:15378"/>
        <dbReference type="ChEBI" id="CHEBI:58141"/>
        <dbReference type="ChEBI" id="CHEBI:456216"/>
        <dbReference type="EC" id="3.6.1.41"/>
    </reaction>
</comment>
<dbReference type="Proteomes" id="UP000032261">
    <property type="component" value="Chromosome"/>
</dbReference>
<name>A0A0C5S203_9BACT</name>
<comment type="pathway">
    <text evidence="2 14">Cofactor biosynthesis; NAD(+) biosynthesis; deamido-NAD(+) from nicotinate D-ribonucleotide: step 1/1.</text>
</comment>
<dbReference type="SUPFAM" id="SSF109604">
    <property type="entry name" value="HD-domain/PDEase-like"/>
    <property type="match status" value="1"/>
</dbReference>
<comment type="catalytic activity">
    <reaction evidence="12 14">
        <text>nicotinate beta-D-ribonucleotide + ATP + H(+) = deamido-NAD(+) + diphosphate</text>
        <dbReference type="Rhea" id="RHEA:22860"/>
        <dbReference type="ChEBI" id="CHEBI:15378"/>
        <dbReference type="ChEBI" id="CHEBI:30616"/>
        <dbReference type="ChEBI" id="CHEBI:33019"/>
        <dbReference type="ChEBI" id="CHEBI:57502"/>
        <dbReference type="ChEBI" id="CHEBI:58437"/>
        <dbReference type="EC" id="2.7.7.18"/>
    </reaction>
</comment>
<dbReference type="InterPro" id="IPR004821">
    <property type="entry name" value="Cyt_trans-like"/>
</dbReference>
<dbReference type="GO" id="GO:0004515">
    <property type="term" value="F:nicotinate-nucleotide adenylyltransferase activity"/>
    <property type="evidence" value="ECO:0007669"/>
    <property type="project" value="UniProtKB-UniRule"/>
</dbReference>
<evidence type="ECO:0000256" key="8">
    <source>
        <dbReference type="ARBA" id="ARBA00022801"/>
    </source>
</evidence>
<dbReference type="Gene3D" id="1.10.3210.10">
    <property type="entry name" value="Hypothetical protein af1432"/>
    <property type="match status" value="1"/>
</dbReference>
<dbReference type="NCBIfam" id="TIGR00488">
    <property type="entry name" value="bis(5'-nucleosyl)-tetraphosphatase (symmetrical) YqeK"/>
    <property type="match status" value="1"/>
</dbReference>
<feature type="domain" description="HD/PDEase" evidence="15">
    <location>
        <begin position="220"/>
        <end position="354"/>
    </location>
</feature>
<protein>
    <recommendedName>
        <fullName evidence="14">Probable nicotinate-nucleotide adenylyltransferase</fullName>
        <ecNumber evidence="14">2.7.7.18</ecNumber>
    </recommendedName>
    <alternativeName>
        <fullName evidence="14">Deamido-NAD(+) diphosphorylase</fullName>
    </alternativeName>
    <alternativeName>
        <fullName evidence="14">Deamido-NAD(+) pyrophosphorylase</fullName>
    </alternativeName>
    <alternativeName>
        <fullName evidence="14">Nicotinate mononucleotide adenylyltransferase</fullName>
        <shortName evidence="14">NaMN adenylyltransferase</shortName>
    </alternativeName>
</protein>
<comment type="function">
    <text evidence="1 14">Catalyzes the reversible adenylation of nicotinate mononucleotide (NaMN) to nicotinic acid adenine dinucleotide (NaAD).</text>
</comment>
<dbReference type="PANTHER" id="PTHR39321">
    <property type="entry name" value="NICOTINATE-NUCLEOTIDE ADENYLYLTRANSFERASE-RELATED"/>
    <property type="match status" value="1"/>
</dbReference>
<proteinExistence type="inferred from homology"/>
<dbReference type="NCBIfam" id="TIGR00125">
    <property type="entry name" value="cyt_tran_rel"/>
    <property type="match status" value="1"/>
</dbReference>
<dbReference type="UniPathway" id="UPA00253">
    <property type="reaction ID" value="UER00332"/>
</dbReference>
<keyword evidence="10" id="KW-0408">Iron</keyword>
<dbReference type="GO" id="GO:0008803">
    <property type="term" value="F:bis(5'-nucleosyl)-tetraphosphatase (symmetrical) activity"/>
    <property type="evidence" value="ECO:0007669"/>
    <property type="project" value="UniProtKB-EC"/>
</dbReference>
<keyword evidence="6" id="KW-0479">Metal-binding</keyword>
<dbReference type="InterPro" id="IPR014729">
    <property type="entry name" value="Rossmann-like_a/b/a_fold"/>
</dbReference>
<keyword evidence="3 14" id="KW-0662">Pyridine nucleotide biosynthesis</keyword>
<keyword evidence="9 14" id="KW-0067">ATP-binding</keyword>
<accession>A0A0C5S203</accession>
<dbReference type="InterPro" id="IPR003607">
    <property type="entry name" value="HD/PDEase_dom"/>
</dbReference>
<keyword evidence="5 14" id="KW-0548">Nucleotidyltransferase</keyword>
<dbReference type="Pfam" id="PF01966">
    <property type="entry name" value="HD"/>
    <property type="match status" value="1"/>
</dbReference>
<keyword evidence="11 14" id="KW-0520">NAD</keyword>
<dbReference type="GO" id="GO:0009435">
    <property type="term" value="P:NAD+ biosynthetic process"/>
    <property type="evidence" value="ECO:0007669"/>
    <property type="project" value="UniProtKB-UniRule"/>
</dbReference>
<dbReference type="RefSeq" id="WP_208894813.1">
    <property type="nucleotide sequence ID" value="NZ_CP009770.1"/>
</dbReference>
<organism evidence="16 17">
    <name type="scientific">Ureaplasma diversum</name>
    <dbReference type="NCBI Taxonomy" id="42094"/>
    <lineage>
        <taxon>Bacteria</taxon>
        <taxon>Bacillati</taxon>
        <taxon>Mycoplasmatota</taxon>
        <taxon>Mycoplasmoidales</taxon>
        <taxon>Mycoplasmoidaceae</taxon>
        <taxon>Ureaplasma</taxon>
    </lineage>
</organism>
<evidence type="ECO:0000256" key="11">
    <source>
        <dbReference type="ARBA" id="ARBA00023027"/>
    </source>
</evidence>
<dbReference type="AlphaFoldDB" id="A0A0C5S203"/>
<dbReference type="Gene3D" id="3.40.50.620">
    <property type="entry name" value="HUPs"/>
    <property type="match status" value="1"/>
</dbReference>
<dbReference type="PATRIC" id="fig|42094.4.peg.456"/>
<dbReference type="HOGENOM" id="CLU_050191_0_0_14"/>
<dbReference type="GO" id="GO:0005524">
    <property type="term" value="F:ATP binding"/>
    <property type="evidence" value="ECO:0007669"/>
    <property type="project" value="UniProtKB-KW"/>
</dbReference>
<dbReference type="InterPro" id="IPR005249">
    <property type="entry name" value="YqeK"/>
</dbReference>
<evidence type="ECO:0000256" key="12">
    <source>
        <dbReference type="ARBA" id="ARBA00048721"/>
    </source>
</evidence>
<evidence type="ECO:0000256" key="7">
    <source>
        <dbReference type="ARBA" id="ARBA00022741"/>
    </source>
</evidence>
<dbReference type="EMBL" id="CP009770">
    <property type="protein sequence ID" value="AJQ45400.1"/>
    <property type="molecule type" value="Genomic_DNA"/>
</dbReference>
<evidence type="ECO:0000256" key="9">
    <source>
        <dbReference type="ARBA" id="ARBA00022840"/>
    </source>
</evidence>
<evidence type="ECO:0000313" key="17">
    <source>
        <dbReference type="Proteomes" id="UP000032261"/>
    </source>
</evidence>
<dbReference type="Pfam" id="PF01467">
    <property type="entry name" value="CTP_transf_like"/>
    <property type="match status" value="1"/>
</dbReference>
<reference evidence="16 17" key="1">
    <citation type="journal article" date="2015" name="Genome Announc.">
        <title>Genome Sequence of Ureaplasma diversum Strain ATCC 49782.</title>
        <authorList>
            <person name="Marques L.M."/>
            <person name="Guimaraes A.M."/>
            <person name="Martins H.B."/>
            <person name="Rezende I.S."/>
            <person name="Barbosa M.S."/>
            <person name="Campos G.B."/>
            <person name="do Nascimento N.C."/>
            <person name="Dos Santos A.P."/>
            <person name="Amorim A.T."/>
            <person name="Santos V.M."/>
            <person name="Messick J.B."/>
            <person name="Timenetsky J."/>
        </authorList>
    </citation>
    <scope>NUCLEOTIDE SEQUENCE [LARGE SCALE GENOMIC DNA]</scope>
    <source>
        <strain evidence="16 17">ATCC 49782</strain>
    </source>
</reference>
<comment type="similarity">
    <text evidence="14">Belongs to the NadD family.</text>
</comment>
<evidence type="ECO:0000256" key="10">
    <source>
        <dbReference type="ARBA" id="ARBA00023004"/>
    </source>
</evidence>
<evidence type="ECO:0000256" key="3">
    <source>
        <dbReference type="ARBA" id="ARBA00022642"/>
    </source>
</evidence>
<dbReference type="SMART" id="SM00471">
    <property type="entry name" value="HDc"/>
    <property type="match status" value="1"/>
</dbReference>
<evidence type="ECO:0000256" key="2">
    <source>
        <dbReference type="ARBA" id="ARBA00005019"/>
    </source>
</evidence>
<dbReference type="InterPro" id="IPR006674">
    <property type="entry name" value="HD_domain"/>
</dbReference>
<dbReference type="GO" id="GO:0046872">
    <property type="term" value="F:metal ion binding"/>
    <property type="evidence" value="ECO:0007669"/>
    <property type="project" value="UniProtKB-KW"/>
</dbReference>
<dbReference type="SUPFAM" id="SSF52374">
    <property type="entry name" value="Nucleotidylyl transferase"/>
    <property type="match status" value="1"/>
</dbReference>
<evidence type="ECO:0000256" key="6">
    <source>
        <dbReference type="ARBA" id="ARBA00022723"/>
    </source>
</evidence>
<evidence type="ECO:0000313" key="16">
    <source>
        <dbReference type="EMBL" id="AJQ45400.1"/>
    </source>
</evidence>
<dbReference type="KEGG" id="ude:JM47_02310"/>
<evidence type="ECO:0000256" key="1">
    <source>
        <dbReference type="ARBA" id="ARBA00002324"/>
    </source>
</evidence>
<evidence type="ECO:0000256" key="4">
    <source>
        <dbReference type="ARBA" id="ARBA00022679"/>
    </source>
</evidence>
<evidence type="ECO:0000256" key="13">
    <source>
        <dbReference type="ARBA" id="ARBA00049417"/>
    </source>
</evidence>
<dbReference type="CDD" id="cd02165">
    <property type="entry name" value="NMNAT"/>
    <property type="match status" value="1"/>
</dbReference>
<dbReference type="STRING" id="42094.JM47_02310"/>
<dbReference type="HAMAP" id="MF_00244">
    <property type="entry name" value="NaMN_adenylyltr"/>
    <property type="match status" value="1"/>
</dbReference>
<keyword evidence="4 14" id="KW-0808">Transferase</keyword>
<sequence length="383" mass="45108">MKYLLFHGTFDMFHNGHLAILKKAMSLDHYDQIIITPSNTKFFLDDYNLDFVAKKKQLLSIKEDRVHMIKASIKDLAYPIQICDYELNQVSKAYSIDTINYYYSTYGNNNDYYFIIGSDQVANLKDWKDIESIVCKVTFLCFLRNKDDKETIASKLDQLKCNYSIIDFDVDISSTVIKQVHQPDHLVDEVFDFINDNGLYAIYLLEKYLINESDLDDQSKNINRIKHCYRVGEYAHFIMLHYDQSKARLAYSAGVYHDILKNCSEPKTLAYFKQHQKELKINDFVSWRVLHANNGAHLLQTKYHFKNQELINAIARHTRPFDYNNANEISLLDKVLYCADKLEPARMEGIDLYNIDHYRNLVLENIDQAFIEIYEQLQNKEVK</sequence>
<evidence type="ECO:0000259" key="15">
    <source>
        <dbReference type="SMART" id="SM00471"/>
    </source>
</evidence>
<evidence type="ECO:0000256" key="14">
    <source>
        <dbReference type="HAMAP-Rule" id="MF_00244"/>
    </source>
</evidence>